<dbReference type="Gene3D" id="3.90.120.10">
    <property type="entry name" value="DNA Methylase, subunit A, domain 2"/>
    <property type="match status" value="1"/>
</dbReference>
<dbReference type="PROSITE" id="PS51679">
    <property type="entry name" value="SAM_MT_C5"/>
    <property type="match status" value="1"/>
</dbReference>
<evidence type="ECO:0000256" key="6">
    <source>
        <dbReference type="SAM" id="MobiDB-lite"/>
    </source>
</evidence>
<keyword evidence="8" id="KW-1185">Reference proteome</keyword>
<dbReference type="EMBL" id="CAUWAG010000007">
    <property type="protein sequence ID" value="CAJ2504751.1"/>
    <property type="molecule type" value="Genomic_DNA"/>
</dbReference>
<dbReference type="InterPro" id="IPR050390">
    <property type="entry name" value="C5-Methyltransferase"/>
</dbReference>
<name>A0AAI8VHP9_9PEZI</name>
<protein>
    <recommendedName>
        <fullName evidence="1">DNA (cytosine-5-)-methyltransferase</fullName>
        <ecNumber evidence="1">2.1.1.37</ecNumber>
    </recommendedName>
</protein>
<dbReference type="GO" id="GO:0003677">
    <property type="term" value="F:DNA binding"/>
    <property type="evidence" value="ECO:0007669"/>
    <property type="project" value="TreeGrafter"/>
</dbReference>
<sequence>MSPRSNSAAQAQEDKWDEEIAEDLGQAQVERRLHEMAANPARQAPVKVDDIDEEKQEEALRPEIAAFIDLTAFDKPRGGRQRKVHKVRNLSIRDPNFVLNKCEHNDLLLKPGITVEIEPCDDLYKASFLMIQFIIQTPTGVKLRGLPMTRLRNLRGQLRRLRNELCLVFQLDADDGREKEAQGAIDIEVEKIVNIRDCHFTNADFPTFRFDPYIYKSEEQVEAKGLLMCRWKSIRIYKDAATRLKKGPPVEFILEHVREDEVPRSRFRLPPATRLNDWRGGKVRGGAYNPQEPNDTQVVINLDGDENVAESGGGWMPIQPGQQYTFGDMFCGAGGASLGARKAGFRIKLSCDHMGSACRTYKHNFPEATLYEEDIYDFIKRADDAGVRVDALHLSPPCQFWSPAHTVAGKNDEANVAALFSCSPLIKKLRPRVFTLEQTFGILSSKFEHYFNALVHGFTQYGYSVRWKVVHLQTWGLPARRQRLIMIGACPGEDLPPYPATTHSENPRPGDGTKRWVTVKQMLDKIPPDLKERDDMHNPAKLPVKNHAPWNPNVFLNRCITTNGGFGNYHPSGLRDFTQREYAVLQTFSIDYTFDKRFRKKQIGNAFPPMIVKALLKHIRVHLQEIDRVHSPENDHIDPDDPYLVVIHDVDEEKLQRARRAQSEGSDVVCTGSRPLRRGSNESSGSITVADSDTSPDEMDVDTSMDSDSPSFCIDPVQRRTWGVIDLEKED</sequence>
<evidence type="ECO:0000256" key="4">
    <source>
        <dbReference type="ARBA" id="ARBA00022691"/>
    </source>
</evidence>
<dbReference type="Pfam" id="PF00145">
    <property type="entry name" value="DNA_methylase"/>
    <property type="match status" value="2"/>
</dbReference>
<evidence type="ECO:0000256" key="1">
    <source>
        <dbReference type="ARBA" id="ARBA00011975"/>
    </source>
</evidence>
<feature type="compositionally biased region" description="Polar residues" evidence="6">
    <location>
        <begin position="1"/>
        <end position="10"/>
    </location>
</feature>
<dbReference type="AlphaFoldDB" id="A0AAI8VHP9"/>
<dbReference type="InterPro" id="IPR001525">
    <property type="entry name" value="C5_MeTfrase"/>
</dbReference>
<feature type="region of interest" description="Disordered" evidence="6">
    <location>
        <begin position="658"/>
        <end position="714"/>
    </location>
</feature>
<dbReference type="PANTHER" id="PTHR10629:SF52">
    <property type="entry name" value="DNA (CYTOSINE-5)-METHYLTRANSFERASE 1"/>
    <property type="match status" value="1"/>
</dbReference>
<evidence type="ECO:0000313" key="8">
    <source>
        <dbReference type="Proteomes" id="UP001295740"/>
    </source>
</evidence>
<dbReference type="InterPro" id="IPR029063">
    <property type="entry name" value="SAM-dependent_MTases_sf"/>
</dbReference>
<dbReference type="EC" id="2.1.1.37" evidence="1"/>
<comment type="similarity">
    <text evidence="5">Belongs to the class I-like SAM-binding methyltransferase superfamily. C5-methyltransferase family.</text>
</comment>
<organism evidence="7 8">
    <name type="scientific">Anthostomella pinea</name>
    <dbReference type="NCBI Taxonomy" id="933095"/>
    <lineage>
        <taxon>Eukaryota</taxon>
        <taxon>Fungi</taxon>
        <taxon>Dikarya</taxon>
        <taxon>Ascomycota</taxon>
        <taxon>Pezizomycotina</taxon>
        <taxon>Sordariomycetes</taxon>
        <taxon>Xylariomycetidae</taxon>
        <taxon>Xylariales</taxon>
        <taxon>Xylariaceae</taxon>
        <taxon>Anthostomella</taxon>
    </lineage>
</organism>
<evidence type="ECO:0000256" key="3">
    <source>
        <dbReference type="ARBA" id="ARBA00022679"/>
    </source>
</evidence>
<dbReference type="PANTHER" id="PTHR10629">
    <property type="entry name" value="CYTOSINE-SPECIFIC METHYLTRANSFERASE"/>
    <property type="match status" value="1"/>
</dbReference>
<keyword evidence="3 5" id="KW-0808">Transferase</keyword>
<feature type="active site" evidence="5">
    <location>
        <position position="398"/>
    </location>
</feature>
<keyword evidence="2 5" id="KW-0489">Methyltransferase</keyword>
<keyword evidence="4 5" id="KW-0949">S-adenosyl-L-methionine</keyword>
<dbReference type="Gene3D" id="3.40.50.150">
    <property type="entry name" value="Vaccinia Virus protein VP39"/>
    <property type="match status" value="1"/>
</dbReference>
<dbReference type="GO" id="GO:0044027">
    <property type="term" value="P:negative regulation of gene expression via chromosomal CpG island methylation"/>
    <property type="evidence" value="ECO:0007669"/>
    <property type="project" value="TreeGrafter"/>
</dbReference>
<evidence type="ECO:0000256" key="2">
    <source>
        <dbReference type="ARBA" id="ARBA00022603"/>
    </source>
</evidence>
<dbReference type="PRINTS" id="PR00105">
    <property type="entry name" value="C5METTRFRASE"/>
</dbReference>
<dbReference type="GO" id="GO:0003886">
    <property type="term" value="F:DNA (cytosine-5-)-methyltransferase activity"/>
    <property type="evidence" value="ECO:0007669"/>
    <property type="project" value="UniProtKB-EC"/>
</dbReference>
<dbReference type="Proteomes" id="UP001295740">
    <property type="component" value="Unassembled WGS sequence"/>
</dbReference>
<evidence type="ECO:0000313" key="7">
    <source>
        <dbReference type="EMBL" id="CAJ2504751.1"/>
    </source>
</evidence>
<proteinExistence type="inferred from homology"/>
<feature type="compositionally biased region" description="Acidic residues" evidence="6">
    <location>
        <begin position="694"/>
        <end position="705"/>
    </location>
</feature>
<comment type="caution">
    <text evidence="7">The sequence shown here is derived from an EMBL/GenBank/DDBJ whole genome shotgun (WGS) entry which is preliminary data.</text>
</comment>
<evidence type="ECO:0000256" key="5">
    <source>
        <dbReference type="PROSITE-ProRule" id="PRU01016"/>
    </source>
</evidence>
<dbReference type="GO" id="GO:0005634">
    <property type="term" value="C:nucleus"/>
    <property type="evidence" value="ECO:0007669"/>
    <property type="project" value="TreeGrafter"/>
</dbReference>
<feature type="compositionally biased region" description="Polar residues" evidence="6">
    <location>
        <begin position="681"/>
        <end position="693"/>
    </location>
</feature>
<feature type="region of interest" description="Disordered" evidence="6">
    <location>
        <begin position="1"/>
        <end position="27"/>
    </location>
</feature>
<dbReference type="GO" id="GO:0032259">
    <property type="term" value="P:methylation"/>
    <property type="evidence" value="ECO:0007669"/>
    <property type="project" value="UniProtKB-KW"/>
</dbReference>
<accession>A0AAI8VHP9</accession>
<reference evidence="7" key="1">
    <citation type="submission" date="2023-10" db="EMBL/GenBank/DDBJ databases">
        <authorList>
            <person name="Hackl T."/>
        </authorList>
    </citation>
    <scope>NUCLEOTIDE SEQUENCE</scope>
</reference>
<dbReference type="SUPFAM" id="SSF53335">
    <property type="entry name" value="S-adenosyl-L-methionine-dependent methyltransferases"/>
    <property type="match status" value="1"/>
</dbReference>
<gene>
    <name evidence="7" type="ORF">KHLLAP_LOCUS5219</name>
</gene>